<name>A0A2P2Q449_RHIMU</name>
<dbReference type="EMBL" id="GGEC01081240">
    <property type="protein sequence ID" value="MBX61724.1"/>
    <property type="molecule type" value="Transcribed_RNA"/>
</dbReference>
<dbReference type="AlphaFoldDB" id="A0A2P2Q449"/>
<organism evidence="1">
    <name type="scientific">Rhizophora mucronata</name>
    <name type="common">Asiatic mangrove</name>
    <dbReference type="NCBI Taxonomy" id="61149"/>
    <lineage>
        <taxon>Eukaryota</taxon>
        <taxon>Viridiplantae</taxon>
        <taxon>Streptophyta</taxon>
        <taxon>Embryophyta</taxon>
        <taxon>Tracheophyta</taxon>
        <taxon>Spermatophyta</taxon>
        <taxon>Magnoliopsida</taxon>
        <taxon>eudicotyledons</taxon>
        <taxon>Gunneridae</taxon>
        <taxon>Pentapetalae</taxon>
        <taxon>rosids</taxon>
        <taxon>fabids</taxon>
        <taxon>Malpighiales</taxon>
        <taxon>Rhizophoraceae</taxon>
        <taxon>Rhizophora</taxon>
    </lineage>
</organism>
<reference evidence="1" key="1">
    <citation type="submission" date="2018-02" db="EMBL/GenBank/DDBJ databases">
        <title>Rhizophora mucronata_Transcriptome.</title>
        <authorList>
            <person name="Meera S.P."/>
            <person name="Sreeshan A."/>
            <person name="Augustine A."/>
        </authorList>
    </citation>
    <scope>NUCLEOTIDE SEQUENCE</scope>
    <source>
        <tissue evidence="1">Leaf</tissue>
    </source>
</reference>
<proteinExistence type="predicted"/>
<sequence>MYSYCSTRLCSLYRDLGDLLQSSSKGICWGFVIFFTLVEISPSYALP</sequence>
<accession>A0A2P2Q449</accession>
<protein>
    <submittedName>
        <fullName evidence="1">Uncharacterized protein</fullName>
    </submittedName>
</protein>
<evidence type="ECO:0000313" key="1">
    <source>
        <dbReference type="EMBL" id="MBX61724.1"/>
    </source>
</evidence>